<name>A0A1S2PEL6_9ACTN</name>
<organism evidence="2 3">
    <name type="scientific">Streptomyces colonosanans</name>
    <dbReference type="NCBI Taxonomy" id="1428652"/>
    <lineage>
        <taxon>Bacteria</taxon>
        <taxon>Bacillati</taxon>
        <taxon>Actinomycetota</taxon>
        <taxon>Actinomycetes</taxon>
        <taxon>Kitasatosporales</taxon>
        <taxon>Streptomycetaceae</taxon>
        <taxon>Streptomyces</taxon>
    </lineage>
</organism>
<dbReference type="EMBL" id="MLYP01000039">
    <property type="protein sequence ID" value="OIJ92046.1"/>
    <property type="molecule type" value="Genomic_DNA"/>
</dbReference>
<evidence type="ECO:0000313" key="2">
    <source>
        <dbReference type="EMBL" id="OIJ92046.1"/>
    </source>
</evidence>
<dbReference type="Proteomes" id="UP000179935">
    <property type="component" value="Unassembled WGS sequence"/>
</dbReference>
<comment type="caution">
    <text evidence="2">The sequence shown here is derived from an EMBL/GenBank/DDBJ whole genome shotgun (WGS) entry which is preliminary data.</text>
</comment>
<gene>
    <name evidence="2" type="ORF">BIV24_14925</name>
</gene>
<dbReference type="AlphaFoldDB" id="A0A1S2PEL6"/>
<protein>
    <submittedName>
        <fullName evidence="2">Uncharacterized protein</fullName>
    </submittedName>
</protein>
<accession>A0A1S2PEL6</accession>
<evidence type="ECO:0000313" key="3">
    <source>
        <dbReference type="Proteomes" id="UP000179935"/>
    </source>
</evidence>
<dbReference type="STRING" id="1428652.BIV24_14925"/>
<reference evidence="2 3" key="1">
    <citation type="submission" date="2016-10" db="EMBL/GenBank/DDBJ databases">
        <title>Genome sequence of Streptomyces sp. MUSC 93.</title>
        <authorList>
            <person name="Lee L.-H."/>
            <person name="Ser H.-L."/>
            <person name="Law J.W.-F."/>
        </authorList>
    </citation>
    <scope>NUCLEOTIDE SEQUENCE [LARGE SCALE GENOMIC DNA]</scope>
    <source>
        <strain evidence="2 3">MUSC 93</strain>
    </source>
</reference>
<keyword evidence="3" id="KW-1185">Reference proteome</keyword>
<sequence length="81" mass="8741">MGLNVGGERQPTGGFTLPRMPFQRSRGPMRITAVERAAAFAALGCPPWELGLCASCGQLMRRYGRNAAMNCNVCRAVLNGR</sequence>
<feature type="region of interest" description="Disordered" evidence="1">
    <location>
        <begin position="1"/>
        <end position="23"/>
    </location>
</feature>
<evidence type="ECO:0000256" key="1">
    <source>
        <dbReference type="SAM" id="MobiDB-lite"/>
    </source>
</evidence>
<proteinExistence type="predicted"/>